<evidence type="ECO:0000313" key="2">
    <source>
        <dbReference type="EMBL" id="RMB57886.1"/>
    </source>
</evidence>
<reference evidence="1 4" key="2">
    <citation type="submission" date="2021-01" db="EMBL/GenBank/DDBJ databases">
        <title>Complete genome sequences of Corynebacterium macginleyi strains isolated from infectious keratitis.</title>
        <authorList>
            <person name="Sagerfors S."/>
            <person name="Poehlein A."/>
            <person name="Soderquist B."/>
            <person name="Bruggemann H."/>
        </authorList>
    </citation>
    <scope>NUCLEOTIDE SEQUENCE [LARGE SCALE GENOMIC DNA]</scope>
    <source>
        <strain evidence="1 4">12T220</strain>
    </source>
</reference>
<protein>
    <submittedName>
        <fullName evidence="2">Malonyl-CoA-ACP transacylase</fullName>
    </submittedName>
</protein>
<organism evidence="2 3">
    <name type="scientific">Corynebacterium macginleyi</name>
    <dbReference type="NCBI Taxonomy" id="38290"/>
    <lineage>
        <taxon>Bacteria</taxon>
        <taxon>Bacillati</taxon>
        <taxon>Actinomycetota</taxon>
        <taxon>Actinomycetes</taxon>
        <taxon>Mycobacteriales</taxon>
        <taxon>Corynebacteriaceae</taxon>
        <taxon>Corynebacterium</taxon>
    </lineage>
</organism>
<comment type="caution">
    <text evidence="2">The sequence shown here is derived from an EMBL/GenBank/DDBJ whole genome shotgun (WGS) entry which is preliminary data.</text>
</comment>
<name>A0A3M0GKQ5_9CORY</name>
<evidence type="ECO:0000313" key="1">
    <source>
        <dbReference type="EMBL" id="MBM0244765.1"/>
    </source>
</evidence>
<dbReference type="Proteomes" id="UP000270649">
    <property type="component" value="Unassembled WGS sequence"/>
</dbReference>
<dbReference type="EMBL" id="JAACBX020000002">
    <property type="protein sequence ID" value="MBM0244765.1"/>
    <property type="molecule type" value="Genomic_DNA"/>
</dbReference>
<accession>A0A3M0GKQ5</accession>
<dbReference type="Proteomes" id="UP001518680">
    <property type="component" value="Unassembled WGS sequence"/>
</dbReference>
<dbReference type="EMBL" id="REGC01000012">
    <property type="protein sequence ID" value="RMB57886.1"/>
    <property type="molecule type" value="Genomic_DNA"/>
</dbReference>
<gene>
    <name evidence="2" type="ORF">D9543_08785</name>
    <name evidence="1" type="ORF">GWO63_011100</name>
</gene>
<evidence type="ECO:0000313" key="3">
    <source>
        <dbReference type="Proteomes" id="UP000270649"/>
    </source>
</evidence>
<reference evidence="2 3" key="1">
    <citation type="submission" date="2018-10" db="EMBL/GenBank/DDBJ databases">
        <title>Corynebacterium macginleyi genome sequencing and assembly of the type strain and two clinical samples.</title>
        <authorList>
            <person name="Bernier A.-M."/>
            <person name="Bernard K."/>
        </authorList>
    </citation>
    <scope>NUCLEOTIDE SEQUENCE [LARGE SCALE GENOMIC DNA]</scope>
    <source>
        <strain evidence="2 3">NML 120205</strain>
    </source>
</reference>
<dbReference type="AlphaFoldDB" id="A0A3M0GKQ5"/>
<evidence type="ECO:0000313" key="4">
    <source>
        <dbReference type="Proteomes" id="UP001518680"/>
    </source>
</evidence>
<keyword evidence="4" id="KW-1185">Reference proteome</keyword>
<dbReference type="RefSeq" id="WP_121928050.1">
    <property type="nucleotide sequence ID" value="NZ_JAACBU010000020.1"/>
</dbReference>
<proteinExistence type="predicted"/>
<sequence>MITTILAGLLAASTGLIGHSTPIEETSPIAQHQENAAAATPDRDTSDVQALIDDAEEQAGYKFMTVRYDGEYAHIALDPEKYNPDSDKATFKAVTSLLTKKGYKVTAVL</sequence>